<evidence type="ECO:0008006" key="6">
    <source>
        <dbReference type="Google" id="ProtNLM"/>
    </source>
</evidence>
<dbReference type="Proteomes" id="UP000272025">
    <property type="component" value="Unassembled WGS sequence"/>
</dbReference>
<evidence type="ECO:0000256" key="2">
    <source>
        <dbReference type="ARBA" id="ARBA00023004"/>
    </source>
</evidence>
<dbReference type="PANTHER" id="PTHR47435:SF4">
    <property type="entry name" value="KELCH REPEAT PROTEIN (AFU_ORTHOLOGUE AFUA_5G12780)"/>
    <property type="match status" value="1"/>
</dbReference>
<dbReference type="GO" id="GO:0019760">
    <property type="term" value="P:glucosinolate metabolic process"/>
    <property type="evidence" value="ECO:0007669"/>
    <property type="project" value="UniProtKB-ARBA"/>
</dbReference>
<dbReference type="PANTHER" id="PTHR47435">
    <property type="entry name" value="KELCH REPEAT PROTEIN (AFU_ORTHOLOGUE AFUA_5G12780)"/>
    <property type="match status" value="1"/>
</dbReference>
<organism evidence="4 5">
    <name type="scientific">Sodiomyces alkalinus (strain CBS 110278 / VKM F-3762 / F11)</name>
    <name type="common">Alkaliphilic filamentous fungus</name>
    <dbReference type="NCBI Taxonomy" id="1314773"/>
    <lineage>
        <taxon>Eukaryota</taxon>
        <taxon>Fungi</taxon>
        <taxon>Dikarya</taxon>
        <taxon>Ascomycota</taxon>
        <taxon>Pezizomycotina</taxon>
        <taxon>Sordariomycetes</taxon>
        <taxon>Hypocreomycetidae</taxon>
        <taxon>Glomerellales</taxon>
        <taxon>Plectosphaerellaceae</taxon>
        <taxon>Sodiomyces</taxon>
    </lineage>
</organism>
<keyword evidence="5" id="KW-1185">Reference proteome</keyword>
<feature type="compositionally biased region" description="Polar residues" evidence="3">
    <location>
        <begin position="122"/>
        <end position="149"/>
    </location>
</feature>
<dbReference type="Gene3D" id="2.120.10.80">
    <property type="entry name" value="Kelch-type beta propeller"/>
    <property type="match status" value="3"/>
</dbReference>
<dbReference type="InterPro" id="IPR006652">
    <property type="entry name" value="Kelch_1"/>
</dbReference>
<feature type="region of interest" description="Disordered" evidence="3">
    <location>
        <begin position="34"/>
        <end position="53"/>
    </location>
</feature>
<dbReference type="InterPro" id="IPR015915">
    <property type="entry name" value="Kelch-typ_b-propeller"/>
</dbReference>
<dbReference type="SUPFAM" id="SSF117281">
    <property type="entry name" value="Kelch motif"/>
    <property type="match status" value="1"/>
</dbReference>
<evidence type="ECO:0000313" key="5">
    <source>
        <dbReference type="Proteomes" id="UP000272025"/>
    </source>
</evidence>
<feature type="compositionally biased region" description="Low complexity" evidence="3">
    <location>
        <begin position="182"/>
        <end position="194"/>
    </location>
</feature>
<dbReference type="AlphaFoldDB" id="A0A3N2PT71"/>
<evidence type="ECO:0000313" key="4">
    <source>
        <dbReference type="EMBL" id="ROT37722.1"/>
    </source>
</evidence>
<proteinExistence type="predicted"/>
<gene>
    <name evidence="4" type="ORF">SODALDRAFT_280118</name>
</gene>
<feature type="compositionally biased region" description="Pro residues" evidence="3">
    <location>
        <begin position="199"/>
        <end position="212"/>
    </location>
</feature>
<evidence type="ECO:0000256" key="1">
    <source>
        <dbReference type="ARBA" id="ARBA00022737"/>
    </source>
</evidence>
<dbReference type="STRING" id="1314773.A0A3N2PT71"/>
<dbReference type="RefSeq" id="XP_028465528.1">
    <property type="nucleotide sequence ID" value="XM_028608218.1"/>
</dbReference>
<feature type="region of interest" description="Disordered" evidence="3">
    <location>
        <begin position="279"/>
        <end position="300"/>
    </location>
</feature>
<feature type="compositionally biased region" description="Acidic residues" evidence="3">
    <location>
        <begin position="172"/>
        <end position="181"/>
    </location>
</feature>
<feature type="region of interest" description="Disordered" evidence="3">
    <location>
        <begin position="110"/>
        <end position="217"/>
    </location>
</feature>
<keyword evidence="1" id="KW-0677">Repeat</keyword>
<evidence type="ECO:0000256" key="3">
    <source>
        <dbReference type="SAM" id="MobiDB-lite"/>
    </source>
</evidence>
<name>A0A3N2PT71_SODAK</name>
<accession>A0A3N2PT71</accession>
<protein>
    <recommendedName>
        <fullName evidence="6">Galactose oxidase</fullName>
    </recommendedName>
</protein>
<dbReference type="EMBL" id="ML119057">
    <property type="protein sequence ID" value="ROT37722.1"/>
    <property type="molecule type" value="Genomic_DNA"/>
</dbReference>
<keyword evidence="2" id="KW-0408">Iron</keyword>
<sequence>MESFATIRRRTTDLLQSIPQNLPAVPSIPARIPKQKNSSAMKGTWEKIDAPPLPRTSHSINIVNGSAYIFGGEPQPGRAADNDMHVITLPYNSAGADYYTIKAVPPKVYVPPSEPDAGPESVSESQAGLSSEPTTATEVPQDTPETGRSGSREGALDDVPLASPTTGADPNFTDDDDEEDTQATPTTTSPSQKGKQPEEPPPPTSTLPPLPAPRAGHATATLGHRIFVFGGRDPTTSQPLNEYGRVWVFDTRTRAWSFLDPVPPAPGVTLSPTPAPRYGHAAAATDRPRNFGNRDSSRKPKTWMEWAQGDSAEVGIPQAPIVGNVASRATDEEDEGYGTVFIHGGVVFPTSATAPAEPFTDADGKHANDLWAFDVHTRVWTALPAAPGPGRAGASICISKSRLFRFGGSTGSASLGGQLDFVHLEVETFADGVSRGEVSVRTRGGWQSIVSGADVPAGDAPAEGPEIPLTADQAWPDPRAFAGLEVVTSGAGREFLLLVGGELEAEATASSGTKCASDVWVFQVPPLGMTISSVRDAMLQVFGKPTGDGRWYRLEMRPYDEDDQKSQGGPAPRGWVATAPMGELEETGIVVWGGRGETGRPLPDGWILRLD</sequence>
<dbReference type="Pfam" id="PF01344">
    <property type="entry name" value="Kelch_1"/>
    <property type="match status" value="1"/>
</dbReference>
<reference evidence="4 5" key="1">
    <citation type="journal article" date="2018" name="Mol. Ecol.">
        <title>The obligate alkalophilic soda-lake fungus Sodiomyces alkalinus has shifted to a protein diet.</title>
        <authorList>
            <person name="Grum-Grzhimaylo A.A."/>
            <person name="Falkoski D.L."/>
            <person name="van den Heuvel J."/>
            <person name="Valero-Jimenez C.A."/>
            <person name="Min B."/>
            <person name="Choi I.G."/>
            <person name="Lipzen A."/>
            <person name="Daum C.G."/>
            <person name="Aanen D.K."/>
            <person name="Tsang A."/>
            <person name="Henrissat B."/>
            <person name="Bilanenko E.N."/>
            <person name="de Vries R.P."/>
            <person name="van Kan J.A.L."/>
            <person name="Grigoriev I.V."/>
            <person name="Debets A.J.M."/>
        </authorList>
    </citation>
    <scope>NUCLEOTIDE SEQUENCE [LARGE SCALE GENOMIC DNA]</scope>
    <source>
        <strain evidence="4 5">F11</strain>
    </source>
</reference>
<dbReference type="OrthoDB" id="10250130at2759"/>
<dbReference type="GeneID" id="39576696"/>